<feature type="domain" description="HTH crp-type" evidence="5">
    <location>
        <begin position="149"/>
        <end position="214"/>
    </location>
</feature>
<dbReference type="RefSeq" id="WP_187525379.1">
    <property type="nucleotide sequence ID" value="NZ_JACRTA010000002.1"/>
</dbReference>
<dbReference type="InterPro" id="IPR014710">
    <property type="entry name" value="RmlC-like_jellyroll"/>
</dbReference>
<keyword evidence="1" id="KW-0805">Transcription regulation</keyword>
<dbReference type="PROSITE" id="PS50042">
    <property type="entry name" value="CNMP_BINDING_3"/>
    <property type="match status" value="1"/>
</dbReference>
<dbReference type="SMART" id="SM00100">
    <property type="entry name" value="cNMP"/>
    <property type="match status" value="1"/>
</dbReference>
<evidence type="ECO:0000259" key="4">
    <source>
        <dbReference type="PROSITE" id="PS50042"/>
    </source>
</evidence>
<evidence type="ECO:0000256" key="3">
    <source>
        <dbReference type="ARBA" id="ARBA00023163"/>
    </source>
</evidence>
<dbReference type="InterPro" id="IPR012318">
    <property type="entry name" value="HTH_CRP"/>
</dbReference>
<dbReference type="SUPFAM" id="SSF51206">
    <property type="entry name" value="cAMP-binding domain-like"/>
    <property type="match status" value="1"/>
</dbReference>
<dbReference type="Gene3D" id="2.60.120.10">
    <property type="entry name" value="Jelly Rolls"/>
    <property type="match status" value="1"/>
</dbReference>
<reference evidence="6" key="1">
    <citation type="submission" date="2020-08" db="EMBL/GenBank/DDBJ databases">
        <title>Genome public.</title>
        <authorList>
            <person name="Liu C."/>
            <person name="Sun Q."/>
        </authorList>
    </citation>
    <scope>NUCLEOTIDE SEQUENCE</scope>
    <source>
        <strain evidence="6">NSJ-24</strain>
    </source>
</reference>
<evidence type="ECO:0000313" key="7">
    <source>
        <dbReference type="Proteomes" id="UP000610862"/>
    </source>
</evidence>
<proteinExistence type="predicted"/>
<dbReference type="Pfam" id="PF13545">
    <property type="entry name" value="HTH_Crp_2"/>
    <property type="match status" value="1"/>
</dbReference>
<keyword evidence="2" id="KW-0238">DNA-binding</keyword>
<dbReference type="InterPro" id="IPR036390">
    <property type="entry name" value="WH_DNA-bd_sf"/>
</dbReference>
<dbReference type="Proteomes" id="UP000610862">
    <property type="component" value="Unassembled WGS sequence"/>
</dbReference>
<gene>
    <name evidence="6" type="ORF">H8692_07740</name>
</gene>
<evidence type="ECO:0000259" key="5">
    <source>
        <dbReference type="PROSITE" id="PS51063"/>
    </source>
</evidence>
<evidence type="ECO:0000313" key="6">
    <source>
        <dbReference type="EMBL" id="MBC8568645.1"/>
    </source>
</evidence>
<dbReference type="GO" id="GO:0006355">
    <property type="term" value="P:regulation of DNA-templated transcription"/>
    <property type="evidence" value="ECO:0007669"/>
    <property type="project" value="InterPro"/>
</dbReference>
<sequence length="214" mass="24812">MMKYLGTTIDSGIFENLSKSDYLQAFEELNVIGQNMRRDDVIFREGDEVNKICIIDRGSVRGEKAYPNGELHIIQIYDEGSVFGIETAVSRKRTAPIDYICNEDSTIVFISLKNINNSRFSKQIYEVLMQQMASDNIKKMHKIEILAEKGLRKRILMYLEILRTKAGSDTVSVKMSREQLAQYLCVNRSALSNELNKMKREKIIDFEKDQFRFL</sequence>
<protein>
    <submittedName>
        <fullName evidence="6">Crp/Fnr family transcriptional regulator</fullName>
    </submittedName>
</protein>
<organism evidence="6 7">
    <name type="scientific">Lentihominibacter hominis</name>
    <dbReference type="NCBI Taxonomy" id="2763645"/>
    <lineage>
        <taxon>Bacteria</taxon>
        <taxon>Bacillati</taxon>
        <taxon>Bacillota</taxon>
        <taxon>Clostridia</taxon>
        <taxon>Peptostreptococcales</taxon>
        <taxon>Anaerovoracaceae</taxon>
        <taxon>Lentihominibacter</taxon>
    </lineage>
</organism>
<evidence type="ECO:0000256" key="1">
    <source>
        <dbReference type="ARBA" id="ARBA00023015"/>
    </source>
</evidence>
<dbReference type="PROSITE" id="PS51063">
    <property type="entry name" value="HTH_CRP_2"/>
    <property type="match status" value="1"/>
</dbReference>
<feature type="domain" description="Cyclic nucleotide-binding" evidence="4">
    <location>
        <begin position="13"/>
        <end position="84"/>
    </location>
</feature>
<keyword evidence="7" id="KW-1185">Reference proteome</keyword>
<dbReference type="CDD" id="cd00038">
    <property type="entry name" value="CAP_ED"/>
    <property type="match status" value="1"/>
</dbReference>
<comment type="caution">
    <text evidence="6">The sequence shown here is derived from an EMBL/GenBank/DDBJ whole genome shotgun (WGS) entry which is preliminary data.</text>
</comment>
<dbReference type="InterPro" id="IPR018490">
    <property type="entry name" value="cNMP-bd_dom_sf"/>
</dbReference>
<dbReference type="GO" id="GO:0003677">
    <property type="term" value="F:DNA binding"/>
    <property type="evidence" value="ECO:0007669"/>
    <property type="project" value="UniProtKB-KW"/>
</dbReference>
<dbReference type="SUPFAM" id="SSF46785">
    <property type="entry name" value="Winged helix' DNA-binding domain"/>
    <property type="match status" value="1"/>
</dbReference>
<dbReference type="Pfam" id="PF00027">
    <property type="entry name" value="cNMP_binding"/>
    <property type="match status" value="1"/>
</dbReference>
<dbReference type="InterPro" id="IPR000595">
    <property type="entry name" value="cNMP-bd_dom"/>
</dbReference>
<dbReference type="EMBL" id="JACRTA010000002">
    <property type="protein sequence ID" value="MBC8568645.1"/>
    <property type="molecule type" value="Genomic_DNA"/>
</dbReference>
<evidence type="ECO:0000256" key="2">
    <source>
        <dbReference type="ARBA" id="ARBA00023125"/>
    </source>
</evidence>
<name>A0A926E921_9FIRM</name>
<keyword evidence="3" id="KW-0804">Transcription</keyword>
<accession>A0A926E921</accession>
<dbReference type="AlphaFoldDB" id="A0A926E921"/>